<dbReference type="InterPro" id="IPR036028">
    <property type="entry name" value="SH3-like_dom_sf"/>
</dbReference>
<organism evidence="6 7">
    <name type="scientific">Aspergillus lucknowensis</name>
    <dbReference type="NCBI Taxonomy" id="176173"/>
    <lineage>
        <taxon>Eukaryota</taxon>
        <taxon>Fungi</taxon>
        <taxon>Dikarya</taxon>
        <taxon>Ascomycota</taxon>
        <taxon>Pezizomycotina</taxon>
        <taxon>Eurotiomycetes</taxon>
        <taxon>Eurotiomycetidae</taxon>
        <taxon>Eurotiales</taxon>
        <taxon>Aspergillaceae</taxon>
        <taxon>Aspergillus</taxon>
        <taxon>Aspergillus subgen. Nidulantes</taxon>
    </lineage>
</organism>
<accession>A0ABR4LY20</accession>
<dbReference type="PANTHER" id="PTHR10829:SF25">
    <property type="entry name" value="DREBRIN-LIKE PROTEIN"/>
    <property type="match status" value="1"/>
</dbReference>
<dbReference type="SUPFAM" id="SSF50044">
    <property type="entry name" value="SH3-domain"/>
    <property type="match status" value="2"/>
</dbReference>
<protein>
    <recommendedName>
        <fullName evidence="8">Actin binding protein</fullName>
    </recommendedName>
</protein>
<feature type="compositionally biased region" description="Polar residues" evidence="3">
    <location>
        <begin position="444"/>
        <end position="458"/>
    </location>
</feature>
<feature type="domain" description="SH3" evidence="4">
    <location>
        <begin position="700"/>
        <end position="758"/>
    </location>
</feature>
<dbReference type="InterPro" id="IPR029006">
    <property type="entry name" value="ADF-H/Gelsolin-like_dom_sf"/>
</dbReference>
<gene>
    <name evidence="6" type="ORF">BJX67DRAFT_347289</name>
</gene>
<dbReference type="GeneID" id="98143590"/>
<feature type="region of interest" description="Disordered" evidence="3">
    <location>
        <begin position="675"/>
        <end position="702"/>
    </location>
</feature>
<dbReference type="InterPro" id="IPR035719">
    <property type="entry name" value="Abp1_fungi_SH3_C1"/>
</dbReference>
<dbReference type="CDD" id="cd11281">
    <property type="entry name" value="ADF_drebrin_like"/>
    <property type="match status" value="1"/>
</dbReference>
<dbReference type="PRINTS" id="PR00499">
    <property type="entry name" value="P67PHOX"/>
</dbReference>
<comment type="caution">
    <text evidence="6">The sequence shown here is derived from an EMBL/GenBank/DDBJ whole genome shotgun (WGS) entry which is preliminary data.</text>
</comment>
<evidence type="ECO:0000259" key="4">
    <source>
        <dbReference type="PROSITE" id="PS50002"/>
    </source>
</evidence>
<dbReference type="Gene3D" id="2.30.30.40">
    <property type="entry name" value="SH3 Domains"/>
    <property type="match status" value="2"/>
</dbReference>
<feature type="domain" description="ADF-H" evidence="5">
    <location>
        <begin position="5"/>
        <end position="155"/>
    </location>
</feature>
<dbReference type="CDD" id="cd11962">
    <property type="entry name" value="SH3_Abp1_fungi_C1"/>
    <property type="match status" value="1"/>
</dbReference>
<proteinExistence type="predicted"/>
<evidence type="ECO:0000313" key="6">
    <source>
        <dbReference type="EMBL" id="KAL2869400.1"/>
    </source>
</evidence>
<feature type="region of interest" description="Disordered" evidence="3">
    <location>
        <begin position="342"/>
        <end position="607"/>
    </location>
</feature>
<feature type="compositionally biased region" description="Basic and acidic residues" evidence="3">
    <location>
        <begin position="397"/>
        <end position="406"/>
    </location>
</feature>
<feature type="region of interest" description="Disordered" evidence="3">
    <location>
        <begin position="158"/>
        <end position="180"/>
    </location>
</feature>
<dbReference type="InterPro" id="IPR002108">
    <property type="entry name" value="ADF-H"/>
</dbReference>
<sequence>MASLNLSANGPSISKSYQAVVDSSISESAQGSSTFAKWAIFSVSTPLVSAFQQDVGSKESVLKVQDTGEGELAELIDEFSEGKIQFAFVKVTDVNTGLPKSVLIAWCGEGVPERTKGYFTSHLSTVSRFLHGYHVQITARSDADLTVEGIMQKVGDASGAKYTPGPQQRPVPLSKPAVSSKPAFTPLRTGGISAGAVGVKPLPVRVRSNDDDGWGPDAPPVTRTNLEKVQPAYQPTRVDIRELKAGKQTESALNSDNTSTRADDVVKGGYQPVGKVDIAAIRRQAREAGDLKDDRPAPVKGAYEPVGKVDIAAIRAKAQNAEIIPRPANLGSDQMGRLATLPKPKVSNRVDGSSTFTGTKPPLPGTSTPTASPAPLVGSASRTFADQGGKTPAQLWAEKKAKEGRQEPTPVKAASNDPQAAIHRQVSGGGEWKSSYSGKAWAPVQTTHTGRSTQSSANEPVGFVPAGKPDSEPAQQSVGAIRDQLTQRAPKDTTGFARTAEPTLPSSDHSLDAAEIESPVGQEAPRSPSRSPSPLPQPRSPSSDPLERQSSPIRVALPVARGVADNHEEQNSQPLTKYSEDLQQELSPNRDQADSIRDATPKATQLDSAEVRGIRALVQYDYEKAEDNEVELKEGEYVTEIEMVDKDWWWGLNARGERGLFPSNYVEVIADGHHSHNESDTHLHAPNAAVPEPASAEEPRNKPTARALYDYEAAEDNELSFPDGAEITNIDFPDEGWWFGEYRGQTGLFPANYVLLND</sequence>
<dbReference type="Pfam" id="PF14604">
    <property type="entry name" value="SH3_9"/>
    <property type="match status" value="2"/>
</dbReference>
<dbReference type="InterPro" id="IPR035718">
    <property type="entry name" value="Abp1_fungi_SH3_C2"/>
</dbReference>
<feature type="compositionally biased region" description="Basic and acidic residues" evidence="3">
    <location>
        <begin position="591"/>
        <end position="600"/>
    </location>
</feature>
<feature type="compositionally biased region" description="Polar residues" evidence="3">
    <location>
        <begin position="248"/>
        <end position="260"/>
    </location>
</feature>
<dbReference type="SUPFAM" id="SSF55753">
    <property type="entry name" value="Actin depolymerizing proteins"/>
    <property type="match status" value="1"/>
</dbReference>
<dbReference type="EMBL" id="JBFXLQ010000009">
    <property type="protein sequence ID" value="KAL2869400.1"/>
    <property type="molecule type" value="Genomic_DNA"/>
</dbReference>
<dbReference type="Gene3D" id="3.40.20.10">
    <property type="entry name" value="Severin"/>
    <property type="match status" value="1"/>
</dbReference>
<dbReference type="InterPro" id="IPR001452">
    <property type="entry name" value="SH3_domain"/>
</dbReference>
<evidence type="ECO:0000256" key="2">
    <source>
        <dbReference type="PROSITE-ProRule" id="PRU00192"/>
    </source>
</evidence>
<feature type="domain" description="SH3" evidence="4">
    <location>
        <begin position="611"/>
        <end position="671"/>
    </location>
</feature>
<dbReference type="Pfam" id="PF00241">
    <property type="entry name" value="Cofilin_ADF"/>
    <property type="match status" value="1"/>
</dbReference>
<dbReference type="PROSITE" id="PS51263">
    <property type="entry name" value="ADF_H"/>
    <property type="match status" value="1"/>
</dbReference>
<feature type="region of interest" description="Disordered" evidence="3">
    <location>
        <begin position="246"/>
        <end position="268"/>
    </location>
</feature>
<feature type="compositionally biased region" description="Low complexity" evidence="3">
    <location>
        <begin position="685"/>
        <end position="696"/>
    </location>
</feature>
<dbReference type="PROSITE" id="PS50002">
    <property type="entry name" value="SH3"/>
    <property type="match status" value="2"/>
</dbReference>
<dbReference type="SMART" id="SM00326">
    <property type="entry name" value="SH3"/>
    <property type="match status" value="2"/>
</dbReference>
<keyword evidence="7" id="KW-1185">Reference proteome</keyword>
<evidence type="ECO:0000256" key="3">
    <source>
        <dbReference type="SAM" id="MobiDB-lite"/>
    </source>
</evidence>
<dbReference type="RefSeq" id="XP_070888379.1">
    <property type="nucleotide sequence ID" value="XM_071028518.1"/>
</dbReference>
<dbReference type="SMART" id="SM00102">
    <property type="entry name" value="ADF"/>
    <property type="match status" value="1"/>
</dbReference>
<keyword evidence="1 2" id="KW-0728">SH3 domain</keyword>
<name>A0ABR4LY20_9EURO</name>
<feature type="compositionally biased region" description="Low complexity" evidence="3">
    <location>
        <begin position="365"/>
        <end position="376"/>
    </location>
</feature>
<evidence type="ECO:0000259" key="5">
    <source>
        <dbReference type="PROSITE" id="PS51263"/>
    </source>
</evidence>
<dbReference type="PRINTS" id="PR00452">
    <property type="entry name" value="SH3DOMAIN"/>
</dbReference>
<dbReference type="PANTHER" id="PTHR10829">
    <property type="entry name" value="CORTACTIN AND DREBRIN"/>
    <property type="match status" value="1"/>
</dbReference>
<dbReference type="Proteomes" id="UP001610432">
    <property type="component" value="Unassembled WGS sequence"/>
</dbReference>
<evidence type="ECO:0000256" key="1">
    <source>
        <dbReference type="ARBA" id="ARBA00022443"/>
    </source>
</evidence>
<evidence type="ECO:0000313" key="7">
    <source>
        <dbReference type="Proteomes" id="UP001610432"/>
    </source>
</evidence>
<reference evidence="6 7" key="1">
    <citation type="submission" date="2024-07" db="EMBL/GenBank/DDBJ databases">
        <title>Section-level genome sequencing and comparative genomics of Aspergillus sections Usti and Cavernicolus.</title>
        <authorList>
            <consortium name="Lawrence Berkeley National Laboratory"/>
            <person name="Nybo J.L."/>
            <person name="Vesth T.C."/>
            <person name="Theobald S."/>
            <person name="Frisvad J.C."/>
            <person name="Larsen T.O."/>
            <person name="Kjaerboelling I."/>
            <person name="Rothschild-Mancinelli K."/>
            <person name="Lyhne E.K."/>
            <person name="Kogle M.E."/>
            <person name="Barry K."/>
            <person name="Clum A."/>
            <person name="Na H."/>
            <person name="Ledsgaard L."/>
            <person name="Lin J."/>
            <person name="Lipzen A."/>
            <person name="Kuo A."/>
            <person name="Riley R."/>
            <person name="Mondo S."/>
            <person name="Labutti K."/>
            <person name="Haridas S."/>
            <person name="Pangalinan J."/>
            <person name="Salamov A.A."/>
            <person name="Simmons B.A."/>
            <person name="Magnuson J.K."/>
            <person name="Chen J."/>
            <person name="Drula E."/>
            <person name="Henrissat B."/>
            <person name="Wiebenga A."/>
            <person name="Lubbers R.J."/>
            <person name="Gomes A.C."/>
            <person name="Macurrencykelacurrency M.R."/>
            <person name="Stajich J."/>
            <person name="Grigoriev I.V."/>
            <person name="Mortensen U.H."/>
            <person name="De Vries R.P."/>
            <person name="Baker S.E."/>
            <person name="Andersen M.R."/>
        </authorList>
    </citation>
    <scope>NUCLEOTIDE SEQUENCE [LARGE SCALE GENOMIC DNA]</scope>
    <source>
        <strain evidence="6 7">CBS 449.75</strain>
    </source>
</reference>
<evidence type="ECO:0008006" key="8">
    <source>
        <dbReference type="Google" id="ProtNLM"/>
    </source>
</evidence>
<dbReference type="CDD" id="cd11961">
    <property type="entry name" value="SH3_Abp1_fungi_C2"/>
    <property type="match status" value="1"/>
</dbReference>